<accession>E6J143</accession>
<proteinExistence type="predicted"/>
<name>E6J143_STRAP</name>
<dbReference type="eggNOG" id="ENOG503245V">
    <property type="taxonomic scope" value="Bacteria"/>
</dbReference>
<dbReference type="AlphaFoldDB" id="E6J143"/>
<dbReference type="EMBL" id="AECT01000017">
    <property type="protein sequence ID" value="EFU22410.1"/>
    <property type="molecule type" value="Genomic_DNA"/>
</dbReference>
<comment type="caution">
    <text evidence="2">The sequence shown here is derived from an EMBL/GenBank/DDBJ whole genome shotgun (WGS) entry which is preliminary data.</text>
</comment>
<feature type="coiled-coil region" evidence="1">
    <location>
        <begin position="33"/>
        <end position="108"/>
    </location>
</feature>
<gene>
    <name evidence="2" type="ORF">HMPREF0813_00967</name>
</gene>
<dbReference type="Proteomes" id="UP000002973">
    <property type="component" value="Unassembled WGS sequence"/>
</dbReference>
<organism evidence="2 3">
    <name type="scientific">Streptococcus anginosus F0211</name>
    <dbReference type="NCBI Taxonomy" id="706437"/>
    <lineage>
        <taxon>Bacteria</taxon>
        <taxon>Bacillati</taxon>
        <taxon>Bacillota</taxon>
        <taxon>Bacilli</taxon>
        <taxon>Lactobacillales</taxon>
        <taxon>Streptococcaceae</taxon>
        <taxon>Streptococcus</taxon>
        <taxon>Streptococcus anginosus group</taxon>
    </lineage>
</organism>
<sequence>MCYNLHKKALHLLCQKEVRDMTNATLEQMQEIEQAADEVLAGYKSQIQELREQAASNLKQLGQSYDEEKERLVTELKERSERELAVLTQDLEQTRQENEEKAQAALSNKKEVLLQMIVDRVVEKYGH</sequence>
<evidence type="ECO:0000313" key="2">
    <source>
        <dbReference type="EMBL" id="EFU22410.1"/>
    </source>
</evidence>
<evidence type="ECO:0000256" key="1">
    <source>
        <dbReference type="SAM" id="Coils"/>
    </source>
</evidence>
<keyword evidence="1" id="KW-0175">Coiled coil</keyword>
<evidence type="ECO:0000313" key="3">
    <source>
        <dbReference type="Proteomes" id="UP000002973"/>
    </source>
</evidence>
<reference evidence="2 3" key="1">
    <citation type="submission" date="2010-11" db="EMBL/GenBank/DDBJ databases">
        <authorList>
            <person name="Weinstock G."/>
            <person name="Sodergren E."/>
            <person name="Clifton S."/>
            <person name="Fulton L."/>
            <person name="Fulton B."/>
            <person name="Courtney L."/>
            <person name="Fronick C."/>
            <person name="Harrison M."/>
            <person name="Strong C."/>
            <person name="Farmer C."/>
            <person name="Delahaunty K."/>
            <person name="Markovic C."/>
            <person name="Hall O."/>
            <person name="Minx P."/>
            <person name="Tomlinson C."/>
            <person name="Mitreva M."/>
            <person name="Hou S."/>
            <person name="Chen J."/>
            <person name="Wollam A."/>
            <person name="Pepin K.H."/>
            <person name="Johnson M."/>
            <person name="Bhonagiri V."/>
            <person name="Zhang X."/>
            <person name="Suruliraj S."/>
            <person name="Warren W."/>
            <person name="Chinwalla A."/>
            <person name="Mardis E.R."/>
            <person name="Wilson R.K."/>
        </authorList>
    </citation>
    <scope>NUCLEOTIDE SEQUENCE [LARGE SCALE GENOMIC DNA]</scope>
    <source>
        <strain evidence="2 3">F0211</strain>
    </source>
</reference>
<protein>
    <submittedName>
        <fullName evidence="2">Uncharacterized protein</fullName>
    </submittedName>
</protein>